<name>A0ACC3DSD3_9PEZI</name>
<dbReference type="Proteomes" id="UP001186974">
    <property type="component" value="Unassembled WGS sequence"/>
</dbReference>
<comment type="caution">
    <text evidence="1">The sequence shown here is derived from an EMBL/GenBank/DDBJ whole genome shotgun (WGS) entry which is preliminary data.</text>
</comment>
<keyword evidence="2" id="KW-1185">Reference proteome</keyword>
<protein>
    <submittedName>
        <fullName evidence="1">Uncharacterized protein</fullName>
    </submittedName>
</protein>
<gene>
    <name evidence="1" type="ORF">LTS18_004807</name>
</gene>
<dbReference type="EMBL" id="JAWDJW010001133">
    <property type="protein sequence ID" value="KAK3079461.1"/>
    <property type="molecule type" value="Genomic_DNA"/>
</dbReference>
<accession>A0ACC3DSD3</accession>
<sequence length="481" mass="53357">MESEMILLNDSTEPEAHDPFGFLLQPSSSTVVSDILGNANNFSTESQVDVLYCFGNRQEWKPAVDDDGIMEMLAGLNKKAALEPALLAFAINLEGEEQASYYRKASISSRLVQTLVDRFSIHRGFLFDLVGRPNYWSSAGFEKEGGAYEFFCQHPRWMQHNRTLSSGRRSPCSIYMHYSPNENLSMYLIAAERGDTCVDTLQQQLGLGNSMSIAGSNLLALAVESPFLLHALILGNSFEQAKIYTDNVRDRVMGQISKVSDYSKESYYTGPAKMSATNAGRVELENITKALHEVSQTIDSGTANALMSIKLSTEMLNACNSFCILQSSAARQTRDSMSYLLKSFNCQRDWLSTYKARKDTAMNLVFNLVTQQDSSVNVDIALKMAQDSNSMNAITILTMIFLPGTFLAGLFGSGVFDSTERHGISDMFMPFVITLLLLTLVVIGLWRFRKTMGEGLHHVISSMSESRKRKNAVDVEAGKSS</sequence>
<organism evidence="1 2">
    <name type="scientific">Coniosporium uncinatum</name>
    <dbReference type="NCBI Taxonomy" id="93489"/>
    <lineage>
        <taxon>Eukaryota</taxon>
        <taxon>Fungi</taxon>
        <taxon>Dikarya</taxon>
        <taxon>Ascomycota</taxon>
        <taxon>Pezizomycotina</taxon>
        <taxon>Dothideomycetes</taxon>
        <taxon>Dothideomycetes incertae sedis</taxon>
        <taxon>Coniosporium</taxon>
    </lineage>
</organism>
<evidence type="ECO:0000313" key="1">
    <source>
        <dbReference type="EMBL" id="KAK3079461.1"/>
    </source>
</evidence>
<evidence type="ECO:0000313" key="2">
    <source>
        <dbReference type="Proteomes" id="UP001186974"/>
    </source>
</evidence>
<reference evidence="1" key="1">
    <citation type="submission" date="2024-09" db="EMBL/GenBank/DDBJ databases">
        <title>Black Yeasts Isolated from many extreme environments.</title>
        <authorList>
            <person name="Coleine C."/>
            <person name="Stajich J.E."/>
            <person name="Selbmann L."/>
        </authorList>
    </citation>
    <scope>NUCLEOTIDE SEQUENCE</scope>
    <source>
        <strain evidence="1">CCFEE 5737</strain>
    </source>
</reference>
<proteinExistence type="predicted"/>